<evidence type="ECO:0000256" key="8">
    <source>
        <dbReference type="ARBA" id="ARBA00038435"/>
    </source>
</evidence>
<evidence type="ECO:0000256" key="4">
    <source>
        <dbReference type="ARBA" id="ARBA00022475"/>
    </source>
</evidence>
<name>A0A9D1MCX6_9FIRM</name>
<evidence type="ECO:0000256" key="1">
    <source>
        <dbReference type="ARBA" id="ARBA00004651"/>
    </source>
</evidence>
<dbReference type="AlphaFoldDB" id="A0A9D1MCX6"/>
<evidence type="ECO:0000256" key="2">
    <source>
        <dbReference type="ARBA" id="ARBA00022448"/>
    </source>
</evidence>
<feature type="transmembrane region" description="Helical" evidence="9">
    <location>
        <begin position="151"/>
        <end position="173"/>
    </location>
</feature>
<keyword evidence="7 9" id="KW-0472">Membrane</keyword>
<dbReference type="Pfam" id="PF03553">
    <property type="entry name" value="Na_H_antiporter"/>
    <property type="match status" value="2"/>
</dbReference>
<keyword evidence="3" id="KW-0050">Antiport</keyword>
<comment type="similarity">
    <text evidence="8">Belongs to the NhaC Na(+)/H(+) (TC 2.A.35) antiporter family.</text>
</comment>
<reference evidence="11" key="2">
    <citation type="journal article" date="2021" name="PeerJ">
        <title>Extensive microbial diversity within the chicken gut microbiome revealed by metagenomics and culture.</title>
        <authorList>
            <person name="Gilroy R."/>
            <person name="Ravi A."/>
            <person name="Getino M."/>
            <person name="Pursley I."/>
            <person name="Horton D.L."/>
            <person name="Alikhan N.F."/>
            <person name="Baker D."/>
            <person name="Gharbi K."/>
            <person name="Hall N."/>
            <person name="Watson M."/>
            <person name="Adriaenssens E.M."/>
            <person name="Foster-Nyarko E."/>
            <person name="Jarju S."/>
            <person name="Secka A."/>
            <person name="Antonio M."/>
            <person name="Oren A."/>
            <person name="Chaudhuri R.R."/>
            <person name="La Ragione R."/>
            <person name="Hildebrand F."/>
            <person name="Pallen M.J."/>
        </authorList>
    </citation>
    <scope>NUCLEOTIDE SEQUENCE</scope>
    <source>
        <strain evidence="11">USAMLcec3-3695</strain>
    </source>
</reference>
<sequence length="433" mass="44987">MKDNTNNGNVWALMPIALFIVVYVGSGIALGDFYSMPMALALLIALFAALAQNRREGFEKKLAAAAVGAGDANIITMCIIYLLAGAFSGVAEAAGGVSSTVNLALSFIPPNFAVTGLFIMGCFISMAMGTSVGTVVALTPIAAEISHRTGISMPLIVGAVVCGAMFGDNLSFISDTTIAAVRTQGCKMRDKFKANFLIVLPAAVLTAVIFSFAAGGAEYVPEEELEYNVIQVIPYLAVLIGALCGVNVFALLTGGIVVSAAAGIITGSLSWTDILPQIGSGMADMYEIALIAIIASCISAVIKHNGGFEWVLSFVHRRMSGRRASQFGIALLVSLLDVASANNTIAIVLAGPMAKQISERNGIRPERSASLLDIFGSVVQGILPYGAQLLTAAQIAGIASVAIVPWMFYPYLMAVSAVLFIVFSKGGKISHGA</sequence>
<feature type="transmembrane region" description="Helical" evidence="9">
    <location>
        <begin position="235"/>
        <end position="265"/>
    </location>
</feature>
<feature type="domain" description="Na+/H+ antiporter NhaC-like C-terminal" evidence="10">
    <location>
        <begin position="19"/>
        <end position="212"/>
    </location>
</feature>
<dbReference type="InterPro" id="IPR018461">
    <property type="entry name" value="Na/H_Antiport_NhaC-like_C"/>
</dbReference>
<protein>
    <submittedName>
        <fullName evidence="11">Na+/H+ antiporter NhaC family protein</fullName>
    </submittedName>
</protein>
<feature type="transmembrane region" description="Helical" evidence="9">
    <location>
        <begin position="194"/>
        <end position="215"/>
    </location>
</feature>
<keyword evidence="4" id="KW-1003">Cell membrane</keyword>
<evidence type="ECO:0000256" key="3">
    <source>
        <dbReference type="ARBA" id="ARBA00022449"/>
    </source>
</evidence>
<evidence type="ECO:0000256" key="6">
    <source>
        <dbReference type="ARBA" id="ARBA00022989"/>
    </source>
</evidence>
<evidence type="ECO:0000256" key="9">
    <source>
        <dbReference type="SAM" id="Phobius"/>
    </source>
</evidence>
<evidence type="ECO:0000256" key="7">
    <source>
        <dbReference type="ARBA" id="ARBA00023136"/>
    </source>
</evidence>
<organism evidence="11 12">
    <name type="scientific">Candidatus Ornithomonoglobus merdipullorum</name>
    <dbReference type="NCBI Taxonomy" id="2840895"/>
    <lineage>
        <taxon>Bacteria</taxon>
        <taxon>Bacillati</taxon>
        <taxon>Bacillota</taxon>
        <taxon>Clostridia</taxon>
        <taxon>Candidatus Ornithomonoglobus</taxon>
    </lineage>
</organism>
<dbReference type="EMBL" id="DVNB01000087">
    <property type="protein sequence ID" value="HIU57854.1"/>
    <property type="molecule type" value="Genomic_DNA"/>
</dbReference>
<dbReference type="Proteomes" id="UP000824109">
    <property type="component" value="Unassembled WGS sequence"/>
</dbReference>
<feature type="transmembrane region" description="Helical" evidence="9">
    <location>
        <begin position="63"/>
        <end position="84"/>
    </location>
</feature>
<keyword evidence="2" id="KW-0813">Transport</keyword>
<dbReference type="PANTHER" id="PTHR33451">
    <property type="entry name" value="MALATE-2H(+)/NA(+)-LACTATE ANTIPORTER"/>
    <property type="match status" value="1"/>
</dbReference>
<evidence type="ECO:0000259" key="10">
    <source>
        <dbReference type="Pfam" id="PF03553"/>
    </source>
</evidence>
<feature type="transmembrane region" description="Helical" evidence="9">
    <location>
        <begin position="34"/>
        <end position="51"/>
    </location>
</feature>
<feature type="transmembrane region" description="Helical" evidence="9">
    <location>
        <begin position="396"/>
        <end position="423"/>
    </location>
</feature>
<feature type="transmembrane region" description="Helical" evidence="9">
    <location>
        <begin position="286"/>
        <end position="304"/>
    </location>
</feature>
<feature type="transmembrane region" description="Helical" evidence="9">
    <location>
        <begin position="9"/>
        <end position="28"/>
    </location>
</feature>
<evidence type="ECO:0000313" key="12">
    <source>
        <dbReference type="Proteomes" id="UP000824109"/>
    </source>
</evidence>
<proteinExistence type="inferred from homology"/>
<comment type="caution">
    <text evidence="11">The sequence shown here is derived from an EMBL/GenBank/DDBJ whole genome shotgun (WGS) entry which is preliminary data.</text>
</comment>
<feature type="domain" description="Na+/H+ antiporter NhaC-like C-terminal" evidence="10">
    <location>
        <begin position="242"/>
        <end position="423"/>
    </location>
</feature>
<feature type="transmembrane region" description="Helical" evidence="9">
    <location>
        <begin position="90"/>
        <end position="108"/>
    </location>
</feature>
<evidence type="ECO:0000256" key="5">
    <source>
        <dbReference type="ARBA" id="ARBA00022692"/>
    </source>
</evidence>
<keyword evidence="6 9" id="KW-1133">Transmembrane helix</keyword>
<dbReference type="PANTHER" id="PTHR33451:SF5">
    <property type="entry name" value="NA+_H+ ANTIPORTER"/>
    <property type="match status" value="1"/>
</dbReference>
<accession>A0A9D1MCX6</accession>
<keyword evidence="5 9" id="KW-0812">Transmembrane</keyword>
<gene>
    <name evidence="11" type="ORF">IAA61_08635</name>
</gene>
<feature type="transmembrane region" description="Helical" evidence="9">
    <location>
        <begin position="324"/>
        <end position="350"/>
    </location>
</feature>
<reference evidence="11" key="1">
    <citation type="submission" date="2020-10" db="EMBL/GenBank/DDBJ databases">
        <authorList>
            <person name="Gilroy R."/>
        </authorList>
    </citation>
    <scope>NUCLEOTIDE SEQUENCE</scope>
    <source>
        <strain evidence="11">USAMLcec3-3695</strain>
    </source>
</reference>
<evidence type="ECO:0000313" key="11">
    <source>
        <dbReference type="EMBL" id="HIU57854.1"/>
    </source>
</evidence>
<dbReference type="GO" id="GO:0015297">
    <property type="term" value="F:antiporter activity"/>
    <property type="evidence" value="ECO:0007669"/>
    <property type="project" value="UniProtKB-KW"/>
</dbReference>
<comment type="subcellular location">
    <subcellularLocation>
        <location evidence="1">Cell membrane</location>
        <topology evidence="1">Multi-pass membrane protein</topology>
    </subcellularLocation>
</comment>
<feature type="transmembrane region" description="Helical" evidence="9">
    <location>
        <begin position="115"/>
        <end position="139"/>
    </location>
</feature>
<dbReference type="GO" id="GO:0005886">
    <property type="term" value="C:plasma membrane"/>
    <property type="evidence" value="ECO:0007669"/>
    <property type="project" value="UniProtKB-SubCell"/>
</dbReference>
<dbReference type="InterPro" id="IPR052180">
    <property type="entry name" value="NhaC_Na-H+_Antiporter"/>
</dbReference>